<keyword evidence="2" id="KW-1185">Reference proteome</keyword>
<dbReference type="AlphaFoldDB" id="A0A0L0US57"/>
<evidence type="ECO:0000313" key="2">
    <source>
        <dbReference type="Proteomes" id="UP000054564"/>
    </source>
</evidence>
<dbReference type="EMBL" id="AJIL01000289">
    <property type="protein sequence ID" value="KNE89922.1"/>
    <property type="molecule type" value="Genomic_DNA"/>
</dbReference>
<dbReference type="Proteomes" id="UP000054564">
    <property type="component" value="Unassembled WGS sequence"/>
</dbReference>
<gene>
    <name evidence="1" type="ORF">PSTG_16626</name>
</gene>
<dbReference type="SUPFAM" id="SSF52047">
    <property type="entry name" value="RNI-like"/>
    <property type="match status" value="1"/>
</dbReference>
<reference evidence="2" key="1">
    <citation type="submission" date="2014-03" db="EMBL/GenBank/DDBJ databases">
        <title>The Genome Sequence of Puccinia striiformis f. sp. tritici PST-78.</title>
        <authorList>
            <consortium name="The Broad Institute Genome Sequencing Platform"/>
            <person name="Cuomo C."/>
            <person name="Hulbert S."/>
            <person name="Chen X."/>
            <person name="Walker B."/>
            <person name="Young S.K."/>
            <person name="Zeng Q."/>
            <person name="Gargeya S."/>
            <person name="Fitzgerald M."/>
            <person name="Haas B."/>
            <person name="Abouelleil A."/>
            <person name="Alvarado L."/>
            <person name="Arachchi H.M."/>
            <person name="Berlin A.M."/>
            <person name="Chapman S.B."/>
            <person name="Goldberg J."/>
            <person name="Griggs A."/>
            <person name="Gujja S."/>
            <person name="Hansen M."/>
            <person name="Howarth C."/>
            <person name="Imamovic A."/>
            <person name="Larimer J."/>
            <person name="McCowan C."/>
            <person name="Montmayeur A."/>
            <person name="Murphy C."/>
            <person name="Neiman D."/>
            <person name="Pearson M."/>
            <person name="Priest M."/>
            <person name="Roberts A."/>
            <person name="Saif S."/>
            <person name="Shea T."/>
            <person name="Sisk P."/>
            <person name="Sykes S."/>
            <person name="Wortman J."/>
            <person name="Nusbaum C."/>
            <person name="Birren B."/>
        </authorList>
    </citation>
    <scope>NUCLEOTIDE SEQUENCE [LARGE SCALE GENOMIC DNA]</scope>
    <source>
        <strain evidence="2">race PST-78</strain>
    </source>
</reference>
<comment type="caution">
    <text evidence="1">The sequence shown here is derived from an EMBL/GenBank/DDBJ whole genome shotgun (WGS) entry which is preliminary data.</text>
</comment>
<evidence type="ECO:0008006" key="3">
    <source>
        <dbReference type="Google" id="ProtNLM"/>
    </source>
</evidence>
<accession>A0A0L0US57</accession>
<proteinExistence type="predicted"/>
<organism evidence="1 2">
    <name type="scientific">Puccinia striiformis f. sp. tritici PST-78</name>
    <dbReference type="NCBI Taxonomy" id="1165861"/>
    <lineage>
        <taxon>Eukaryota</taxon>
        <taxon>Fungi</taxon>
        <taxon>Dikarya</taxon>
        <taxon>Basidiomycota</taxon>
        <taxon>Pucciniomycotina</taxon>
        <taxon>Pucciniomycetes</taxon>
        <taxon>Pucciniales</taxon>
        <taxon>Pucciniaceae</taxon>
        <taxon>Puccinia</taxon>
    </lineage>
</organism>
<sequence>MSTAVNLRDEVFGSVIRQIELRSQDECGEESALNRTFYSNEIDRLRLVGREWEAWLSERPYHRKLSITVPWRLVLLPKPPSCDRPICQYSFKVDDLLICRIEDGIVLWNVDLDWLDHLMKLCSDTIAELEIGVFNYFTLPTAIIERIGGMRNLRTLRIRFMFWGRGRRQIRTGLFNDHPPNDLLNDSDCLRKLLTVNQGLETVDLTDFRPRSPLSPRTHRVGDYRFSSITALYLDHKICANLSQVALGSMLSSELPNIKLLSIQGAGHDGRELLPVFESLRQSLEELFVFTARVLEPMLHLRFPKLRFLRIYSWPNCSLSCFVCEPMFSQAPLEVIALRLRKTEDSCLSPRFISLPHLRQLVICGPEIESLSFSWEYYLKRASTHGVECVRLPDGNQIFQRMSDF</sequence>
<protein>
    <recommendedName>
        <fullName evidence="3">F-box domain-containing protein</fullName>
    </recommendedName>
</protein>
<name>A0A0L0US57_9BASI</name>
<evidence type="ECO:0000313" key="1">
    <source>
        <dbReference type="EMBL" id="KNE89922.1"/>
    </source>
</evidence>